<dbReference type="SUPFAM" id="SSF51905">
    <property type="entry name" value="FAD/NAD(P)-binding domain"/>
    <property type="match status" value="1"/>
</dbReference>
<dbReference type="GO" id="GO:0006744">
    <property type="term" value="P:ubiquinone biosynthetic process"/>
    <property type="evidence" value="ECO:0007669"/>
    <property type="project" value="UniProtKB-ARBA"/>
</dbReference>
<feature type="transmembrane region" description="Helical" evidence="7">
    <location>
        <begin position="47"/>
        <end position="70"/>
    </location>
</feature>
<sequence length="127" mass="14077">MRHADTYISDRVALVGDAAHTIHPLAGQGLNMGMQDVQSLTAVLSDAVYTGSDIGCSIFIGLMIGSTIVLEQYNRKRYFDNHVRIGVCDKLCKLYSTTWAPIVGIRSLGVDVFEKMGWLKDTLRERV</sequence>
<dbReference type="GO" id="GO:0071949">
    <property type="term" value="F:FAD binding"/>
    <property type="evidence" value="ECO:0007669"/>
    <property type="project" value="InterPro"/>
</dbReference>
<keyword evidence="7" id="KW-0812">Transmembrane</keyword>
<evidence type="ECO:0000256" key="1">
    <source>
        <dbReference type="ARBA" id="ARBA00001974"/>
    </source>
</evidence>
<evidence type="ECO:0000256" key="5">
    <source>
        <dbReference type="ARBA" id="ARBA00023002"/>
    </source>
</evidence>
<comment type="caution">
    <text evidence="9">The sequence shown here is derived from an EMBL/GenBank/DDBJ whole genome shotgun (WGS) entry which is preliminary data.</text>
</comment>
<comment type="similarity">
    <text evidence="2">Belongs to the UbiH/COQ6 family.</text>
</comment>
<evidence type="ECO:0000256" key="3">
    <source>
        <dbReference type="ARBA" id="ARBA00022630"/>
    </source>
</evidence>
<evidence type="ECO:0000256" key="2">
    <source>
        <dbReference type="ARBA" id="ARBA00005349"/>
    </source>
</evidence>
<dbReference type="Pfam" id="PF01494">
    <property type="entry name" value="FAD_binding_3"/>
    <property type="match status" value="1"/>
</dbReference>
<dbReference type="FunFam" id="3.50.50.60:FF:000021">
    <property type="entry name" value="Ubiquinone biosynthesis monooxygenase COQ6"/>
    <property type="match status" value="1"/>
</dbReference>
<keyword evidence="5" id="KW-0560">Oxidoreductase</keyword>
<keyword evidence="7" id="KW-0472">Membrane</keyword>
<evidence type="ECO:0000313" key="9">
    <source>
        <dbReference type="EMBL" id="OLL22726.1"/>
    </source>
</evidence>
<dbReference type="STRING" id="1198029.A0A1U7LJ85"/>
<comment type="cofactor">
    <cofactor evidence="1">
        <name>FAD</name>
        <dbReference type="ChEBI" id="CHEBI:57692"/>
    </cofactor>
</comment>
<dbReference type="InterPro" id="IPR002938">
    <property type="entry name" value="FAD-bd"/>
</dbReference>
<evidence type="ECO:0000313" key="10">
    <source>
        <dbReference type="Proteomes" id="UP000186594"/>
    </source>
</evidence>
<evidence type="ECO:0000256" key="7">
    <source>
        <dbReference type="SAM" id="Phobius"/>
    </source>
</evidence>
<accession>A0A1U7LJ85</accession>
<evidence type="ECO:0000256" key="6">
    <source>
        <dbReference type="ARBA" id="ARBA00023033"/>
    </source>
</evidence>
<gene>
    <name evidence="9" type="ORF">NEOLI_004745</name>
</gene>
<reference evidence="9 10" key="1">
    <citation type="submission" date="2016-04" db="EMBL/GenBank/DDBJ databases">
        <title>Evolutionary innovation and constraint leading to complex multicellularity in the Ascomycota.</title>
        <authorList>
            <person name="Cisse O."/>
            <person name="Nguyen A."/>
            <person name="Hewitt D.A."/>
            <person name="Jedd G."/>
            <person name="Stajich J.E."/>
        </authorList>
    </citation>
    <scope>NUCLEOTIDE SEQUENCE [LARGE SCALE GENOMIC DNA]</scope>
    <source>
        <strain evidence="9 10">DAH-3</strain>
    </source>
</reference>
<dbReference type="PROSITE" id="PS01304">
    <property type="entry name" value="UBIH"/>
    <property type="match status" value="1"/>
</dbReference>
<dbReference type="InterPro" id="IPR036188">
    <property type="entry name" value="FAD/NAD-bd_sf"/>
</dbReference>
<dbReference type="OMA" id="TWAPIVG"/>
<dbReference type="OrthoDB" id="683240at2759"/>
<keyword evidence="10" id="KW-1185">Reference proteome</keyword>
<keyword evidence="4" id="KW-0274">FAD</keyword>
<dbReference type="Proteomes" id="UP000186594">
    <property type="component" value="Unassembled WGS sequence"/>
</dbReference>
<dbReference type="GO" id="GO:0005739">
    <property type="term" value="C:mitochondrion"/>
    <property type="evidence" value="ECO:0007669"/>
    <property type="project" value="TreeGrafter"/>
</dbReference>
<evidence type="ECO:0000256" key="4">
    <source>
        <dbReference type="ARBA" id="ARBA00022827"/>
    </source>
</evidence>
<name>A0A1U7LJ85_NEOID</name>
<dbReference type="PRINTS" id="PR00420">
    <property type="entry name" value="RNGMNOXGNASE"/>
</dbReference>
<keyword evidence="6 9" id="KW-0503">Monooxygenase</keyword>
<dbReference type="PANTHER" id="PTHR43876:SF7">
    <property type="entry name" value="UBIQUINONE BIOSYNTHESIS MONOOXYGENASE COQ6, MITOCHONDRIAL"/>
    <property type="match status" value="1"/>
</dbReference>
<keyword evidence="7" id="KW-1133">Transmembrane helix</keyword>
<organism evidence="9 10">
    <name type="scientific">Neolecta irregularis (strain DAH-3)</name>
    <dbReference type="NCBI Taxonomy" id="1198029"/>
    <lineage>
        <taxon>Eukaryota</taxon>
        <taxon>Fungi</taxon>
        <taxon>Dikarya</taxon>
        <taxon>Ascomycota</taxon>
        <taxon>Taphrinomycotina</taxon>
        <taxon>Neolectales</taxon>
        <taxon>Neolectaceae</taxon>
        <taxon>Neolecta</taxon>
    </lineage>
</organism>
<protein>
    <submittedName>
        <fullName evidence="9">Ubiquinone biosynthesis monooxygenase COQ6, mitochondrial</fullName>
    </submittedName>
</protein>
<keyword evidence="3" id="KW-0285">Flavoprotein</keyword>
<dbReference type="Gene3D" id="3.50.50.60">
    <property type="entry name" value="FAD/NAD(P)-binding domain"/>
    <property type="match status" value="1"/>
</dbReference>
<dbReference type="GO" id="GO:0004497">
    <property type="term" value="F:monooxygenase activity"/>
    <property type="evidence" value="ECO:0007669"/>
    <property type="project" value="UniProtKB-KW"/>
</dbReference>
<evidence type="ECO:0000259" key="8">
    <source>
        <dbReference type="Pfam" id="PF01494"/>
    </source>
</evidence>
<dbReference type="EMBL" id="LXFE01002867">
    <property type="protein sequence ID" value="OLL22726.1"/>
    <property type="molecule type" value="Genomic_DNA"/>
</dbReference>
<feature type="domain" description="FAD-binding" evidence="8">
    <location>
        <begin position="2"/>
        <end position="51"/>
    </location>
</feature>
<proteinExistence type="inferred from homology"/>
<dbReference type="PANTHER" id="PTHR43876">
    <property type="entry name" value="UBIQUINONE BIOSYNTHESIS MONOOXYGENASE COQ6, MITOCHONDRIAL"/>
    <property type="match status" value="1"/>
</dbReference>
<dbReference type="AlphaFoldDB" id="A0A1U7LJ85"/>
<keyword evidence="9" id="KW-0830">Ubiquinone</keyword>
<dbReference type="InterPro" id="IPR051205">
    <property type="entry name" value="UbiH/COQ6_monooxygenase"/>
</dbReference>
<dbReference type="InterPro" id="IPR018168">
    <property type="entry name" value="Ubi_Hdrlase_CS"/>
</dbReference>